<dbReference type="InterPro" id="IPR032816">
    <property type="entry name" value="VTT_dom"/>
</dbReference>
<protein>
    <submittedName>
        <fullName evidence="9">Cytochrome o ubiquinol oxidase</fullName>
    </submittedName>
</protein>
<keyword evidence="6 7" id="KW-0472">Membrane</keyword>
<evidence type="ECO:0000256" key="7">
    <source>
        <dbReference type="RuleBase" id="RU367016"/>
    </source>
</evidence>
<comment type="similarity">
    <text evidence="2 7">Belongs to the DedA family.</text>
</comment>
<feature type="domain" description="VTT" evidence="8">
    <location>
        <begin position="49"/>
        <end position="172"/>
    </location>
</feature>
<gene>
    <name evidence="9" type="ORF">GCM10007036_31520</name>
</gene>
<sequence length="182" mass="20190">MPRETRRLNVPDFVEPILAFLRTHEGWVIPIVFALAFGESLAFVSLLIPATVILWGIGVMVGASGIAFLPIWFAAALGAALGDWLSYWLGYHYHEPISRMWPLNKHPDLLPRGHAAFQKWGWAGVFFGRFLGPLRAAVPLVAGACQMPQWSFQLANWLSASAWATWTLGAGAFGVEALQKWF</sequence>
<dbReference type="PANTHER" id="PTHR30353:SF15">
    <property type="entry name" value="INNER MEMBRANE PROTEIN YABI"/>
    <property type="match status" value="1"/>
</dbReference>
<comment type="caution">
    <text evidence="9">The sequence shown here is derived from an EMBL/GenBank/DDBJ whole genome shotgun (WGS) entry which is preliminary data.</text>
</comment>
<evidence type="ECO:0000256" key="6">
    <source>
        <dbReference type="ARBA" id="ARBA00023136"/>
    </source>
</evidence>
<keyword evidence="3 7" id="KW-1003">Cell membrane</keyword>
<dbReference type="EMBL" id="BMES01000002">
    <property type="protein sequence ID" value="GGH24834.1"/>
    <property type="molecule type" value="Genomic_DNA"/>
</dbReference>
<comment type="caution">
    <text evidence="7">Lacks conserved residue(s) required for the propagation of feature annotation.</text>
</comment>
<evidence type="ECO:0000256" key="1">
    <source>
        <dbReference type="ARBA" id="ARBA00004651"/>
    </source>
</evidence>
<proteinExistence type="inferred from homology"/>
<dbReference type="PANTHER" id="PTHR30353">
    <property type="entry name" value="INNER MEMBRANE PROTEIN DEDA-RELATED"/>
    <property type="match status" value="1"/>
</dbReference>
<keyword evidence="4 7" id="KW-0812">Transmembrane</keyword>
<evidence type="ECO:0000313" key="9">
    <source>
        <dbReference type="EMBL" id="GGH24834.1"/>
    </source>
</evidence>
<dbReference type="Pfam" id="PF09335">
    <property type="entry name" value="VTT_dom"/>
    <property type="match status" value="1"/>
</dbReference>
<accession>A0A917IA60</accession>
<reference evidence="9" key="2">
    <citation type="submission" date="2020-09" db="EMBL/GenBank/DDBJ databases">
        <authorList>
            <person name="Sun Q."/>
            <person name="Zhou Y."/>
        </authorList>
    </citation>
    <scope>NUCLEOTIDE SEQUENCE</scope>
    <source>
        <strain evidence="9">CGMCC 1.12214</strain>
    </source>
</reference>
<dbReference type="InterPro" id="IPR032818">
    <property type="entry name" value="DedA-like"/>
</dbReference>
<evidence type="ECO:0000256" key="5">
    <source>
        <dbReference type="ARBA" id="ARBA00022989"/>
    </source>
</evidence>
<dbReference type="Proteomes" id="UP000603912">
    <property type="component" value="Unassembled WGS sequence"/>
</dbReference>
<keyword evidence="10" id="KW-1185">Reference proteome</keyword>
<evidence type="ECO:0000256" key="2">
    <source>
        <dbReference type="ARBA" id="ARBA00010792"/>
    </source>
</evidence>
<name>A0A917IA60_9HYPH</name>
<evidence type="ECO:0000259" key="8">
    <source>
        <dbReference type="Pfam" id="PF09335"/>
    </source>
</evidence>
<comment type="subcellular location">
    <subcellularLocation>
        <location evidence="1 7">Cell membrane</location>
        <topology evidence="1 7">Multi-pass membrane protein</topology>
    </subcellularLocation>
</comment>
<keyword evidence="5 7" id="KW-1133">Transmembrane helix</keyword>
<feature type="transmembrane region" description="Helical" evidence="7">
    <location>
        <begin position="27"/>
        <end position="48"/>
    </location>
</feature>
<reference evidence="9" key="1">
    <citation type="journal article" date="2014" name="Int. J. Syst. Evol. Microbiol.">
        <title>Complete genome sequence of Corynebacterium casei LMG S-19264T (=DSM 44701T), isolated from a smear-ripened cheese.</title>
        <authorList>
            <consortium name="US DOE Joint Genome Institute (JGI-PGF)"/>
            <person name="Walter F."/>
            <person name="Albersmeier A."/>
            <person name="Kalinowski J."/>
            <person name="Ruckert C."/>
        </authorList>
    </citation>
    <scope>NUCLEOTIDE SEQUENCE</scope>
    <source>
        <strain evidence="9">CGMCC 1.12214</strain>
    </source>
</reference>
<dbReference type="GO" id="GO:0005886">
    <property type="term" value="C:plasma membrane"/>
    <property type="evidence" value="ECO:0007669"/>
    <property type="project" value="UniProtKB-SubCell"/>
</dbReference>
<dbReference type="AlphaFoldDB" id="A0A917IA60"/>
<evidence type="ECO:0000256" key="4">
    <source>
        <dbReference type="ARBA" id="ARBA00022692"/>
    </source>
</evidence>
<evidence type="ECO:0000313" key="10">
    <source>
        <dbReference type="Proteomes" id="UP000603912"/>
    </source>
</evidence>
<feature type="transmembrane region" description="Helical" evidence="7">
    <location>
        <begin position="54"/>
        <end position="81"/>
    </location>
</feature>
<evidence type="ECO:0000256" key="3">
    <source>
        <dbReference type="ARBA" id="ARBA00022475"/>
    </source>
</evidence>
<organism evidence="9 10">
    <name type="scientific">Alsobacter metallidurans</name>
    <dbReference type="NCBI Taxonomy" id="340221"/>
    <lineage>
        <taxon>Bacteria</taxon>
        <taxon>Pseudomonadati</taxon>
        <taxon>Pseudomonadota</taxon>
        <taxon>Alphaproteobacteria</taxon>
        <taxon>Hyphomicrobiales</taxon>
        <taxon>Alsobacteraceae</taxon>
        <taxon>Alsobacter</taxon>
    </lineage>
</organism>